<keyword evidence="8" id="KW-1185">Reference proteome</keyword>
<organism evidence="7 8">
    <name type="scientific">Stenotrophomonas nitritireducens</name>
    <dbReference type="NCBI Taxonomy" id="83617"/>
    <lineage>
        <taxon>Bacteria</taxon>
        <taxon>Pseudomonadati</taxon>
        <taxon>Pseudomonadota</taxon>
        <taxon>Gammaproteobacteria</taxon>
        <taxon>Lysobacterales</taxon>
        <taxon>Lysobacteraceae</taxon>
        <taxon>Stenotrophomonas</taxon>
    </lineage>
</organism>
<keyword evidence="4" id="KW-0481">Metalloenzyme inhibitor</keyword>
<proteinExistence type="inferred from homology"/>
<dbReference type="EMBL" id="LDJG01000091">
    <property type="protein sequence ID" value="KRG51211.1"/>
    <property type="molecule type" value="Genomic_DNA"/>
</dbReference>
<keyword evidence="2" id="KW-0646">Protease inhibitor</keyword>
<dbReference type="SUPFAM" id="SSF50882">
    <property type="entry name" value="beta-Barrel protease inhibitors"/>
    <property type="match status" value="1"/>
</dbReference>
<dbReference type="Pfam" id="PF02974">
    <property type="entry name" value="Inh"/>
    <property type="match status" value="1"/>
</dbReference>
<dbReference type="Proteomes" id="UP000050902">
    <property type="component" value="Unassembled WGS sequence"/>
</dbReference>
<evidence type="ECO:0000256" key="4">
    <source>
        <dbReference type="ARBA" id="ARBA00023215"/>
    </source>
</evidence>
<sequence>GVCRITLTDQRTIGGYAVTADDACLRELAIPDDVFAWFINADGWLVLIDVTRKPLLRMEPSPSGGDFYAQRSDQQQENLVLSADDQ</sequence>
<gene>
    <name evidence="7" type="ORF">ABB22_17650</name>
</gene>
<feature type="non-terminal residue" evidence="7">
    <location>
        <position position="1"/>
    </location>
</feature>
<evidence type="ECO:0000313" key="8">
    <source>
        <dbReference type="Proteomes" id="UP000050902"/>
    </source>
</evidence>
<evidence type="ECO:0000259" key="6">
    <source>
        <dbReference type="Pfam" id="PF02974"/>
    </source>
</evidence>
<evidence type="ECO:0000313" key="7">
    <source>
        <dbReference type="EMBL" id="KRG51211.1"/>
    </source>
</evidence>
<accession>A0ABR5NF99</accession>
<dbReference type="Gene3D" id="2.40.128.10">
    <property type="match status" value="1"/>
</dbReference>
<evidence type="ECO:0000256" key="3">
    <source>
        <dbReference type="ARBA" id="ARBA00022729"/>
    </source>
</evidence>
<protein>
    <recommendedName>
        <fullName evidence="6">Alkaline proteinase inhibitor/ Outer membrane lipoprotein Omp19 domain-containing protein</fullName>
    </recommendedName>
</protein>
<reference evidence="7 8" key="1">
    <citation type="submission" date="2015-05" db="EMBL/GenBank/DDBJ databases">
        <title>Genome sequencing and analysis of members of genus Stenotrophomonas.</title>
        <authorList>
            <person name="Patil P.P."/>
            <person name="Midha S."/>
            <person name="Patil P.B."/>
        </authorList>
    </citation>
    <scope>NUCLEOTIDE SEQUENCE [LARGE SCALE GENOMIC DNA]</scope>
    <source>
        <strain evidence="7 8">DSM 12575</strain>
    </source>
</reference>
<keyword evidence="3" id="KW-0732">Signal</keyword>
<comment type="similarity">
    <text evidence="1">Belongs to the protease inhibitor I38 family.</text>
</comment>
<feature type="domain" description="Alkaline proteinase inhibitor/ Outer membrane lipoprotein Omp19" evidence="6">
    <location>
        <begin position="2"/>
        <end position="76"/>
    </location>
</feature>
<dbReference type="InterPro" id="IPR016085">
    <property type="entry name" value="Protease_inh_B-barrel_dom"/>
</dbReference>
<evidence type="ECO:0000256" key="1">
    <source>
        <dbReference type="ARBA" id="ARBA00006813"/>
    </source>
</evidence>
<feature type="region of interest" description="Disordered" evidence="5">
    <location>
        <begin position="64"/>
        <end position="86"/>
    </location>
</feature>
<dbReference type="RefSeq" id="WP_152984269.1">
    <property type="nucleotide sequence ID" value="NZ_LDJG01000091.1"/>
</dbReference>
<keyword evidence="2" id="KW-0483">Metalloprotease inhibitor</keyword>
<name>A0ABR5NF99_9GAMM</name>
<evidence type="ECO:0000256" key="2">
    <source>
        <dbReference type="ARBA" id="ARBA00022608"/>
    </source>
</evidence>
<comment type="caution">
    <text evidence="7">The sequence shown here is derived from an EMBL/GenBank/DDBJ whole genome shotgun (WGS) entry which is preliminary data.</text>
</comment>
<evidence type="ECO:0000256" key="5">
    <source>
        <dbReference type="SAM" id="MobiDB-lite"/>
    </source>
</evidence>
<dbReference type="InterPro" id="IPR021140">
    <property type="entry name" value="Inh/Omp19"/>
</dbReference>